<name>A0A8S5UKW7_9CAUD</name>
<reference evidence="1" key="1">
    <citation type="journal article" date="2021" name="Proc. Natl. Acad. Sci. U.S.A.">
        <title>A Catalog of Tens of Thousands of Viruses from Human Metagenomes Reveals Hidden Associations with Chronic Diseases.</title>
        <authorList>
            <person name="Tisza M.J."/>
            <person name="Buck C.B."/>
        </authorList>
    </citation>
    <scope>NUCLEOTIDE SEQUENCE</scope>
    <source>
        <strain evidence="1">CtQf419</strain>
    </source>
</reference>
<organism evidence="1">
    <name type="scientific">Myoviridae sp. ctQf419</name>
    <dbReference type="NCBI Taxonomy" id="2825102"/>
    <lineage>
        <taxon>Viruses</taxon>
        <taxon>Duplodnaviria</taxon>
        <taxon>Heunggongvirae</taxon>
        <taxon>Uroviricota</taxon>
        <taxon>Caudoviricetes</taxon>
    </lineage>
</organism>
<evidence type="ECO:0000313" key="1">
    <source>
        <dbReference type="EMBL" id="DAF95060.1"/>
    </source>
</evidence>
<accession>A0A8S5UKW7</accession>
<dbReference type="EMBL" id="BK016102">
    <property type="protein sequence ID" value="DAF95060.1"/>
    <property type="molecule type" value="Genomic_DNA"/>
</dbReference>
<proteinExistence type="predicted"/>
<protein>
    <submittedName>
        <fullName evidence="1">Uncharacterized protein</fullName>
    </submittedName>
</protein>
<sequence length="37" mass="4529">MIPNFHLLRMKLYNQLVKLFRNHHTKFPMIASLCVSW</sequence>